<name>A0A2X2RMW7_CAPOC</name>
<feature type="domain" description="dUTPase-like" evidence="8">
    <location>
        <begin position="12"/>
        <end position="143"/>
    </location>
</feature>
<dbReference type="InterPro" id="IPR029054">
    <property type="entry name" value="dUTPase-like"/>
</dbReference>
<evidence type="ECO:0000256" key="3">
    <source>
        <dbReference type="ARBA" id="ARBA00022801"/>
    </source>
</evidence>
<dbReference type="GO" id="GO:0004170">
    <property type="term" value="F:dUTP diphosphatase activity"/>
    <property type="evidence" value="ECO:0007669"/>
    <property type="project" value="UniProtKB-UniRule"/>
</dbReference>
<dbReference type="EMBL" id="UARG01000017">
    <property type="protein sequence ID" value="SQA77993.1"/>
    <property type="molecule type" value="Genomic_DNA"/>
</dbReference>
<dbReference type="Pfam" id="PF00692">
    <property type="entry name" value="dUTPase"/>
    <property type="match status" value="1"/>
</dbReference>
<feature type="binding site" evidence="7">
    <location>
        <begin position="81"/>
        <end position="83"/>
    </location>
    <ligand>
        <name>substrate</name>
    </ligand>
</feature>
<evidence type="ECO:0000259" key="8">
    <source>
        <dbReference type="Pfam" id="PF00692"/>
    </source>
</evidence>
<reference evidence="9 10" key="1">
    <citation type="submission" date="2018-06" db="EMBL/GenBank/DDBJ databases">
        <authorList>
            <consortium name="Pathogen Informatics"/>
            <person name="Doyle S."/>
        </authorList>
    </citation>
    <scope>NUCLEOTIDE SEQUENCE [LARGE SCALE GENOMIC DNA]</scope>
    <source>
        <strain evidence="9 10">NCTC11546</strain>
    </source>
</reference>
<dbReference type="GO" id="GO:0006226">
    <property type="term" value="P:dUMP biosynthetic process"/>
    <property type="evidence" value="ECO:0007669"/>
    <property type="project" value="UniProtKB-UniRule"/>
</dbReference>
<comment type="cofactor">
    <cofactor evidence="7">
        <name>Mg(2+)</name>
        <dbReference type="ChEBI" id="CHEBI:18420"/>
    </cofactor>
</comment>
<dbReference type="InterPro" id="IPR033704">
    <property type="entry name" value="dUTPase_trimeric"/>
</dbReference>
<comment type="catalytic activity">
    <reaction evidence="6 7">
        <text>dUTP + H2O = dUMP + diphosphate + H(+)</text>
        <dbReference type="Rhea" id="RHEA:10248"/>
        <dbReference type="ChEBI" id="CHEBI:15377"/>
        <dbReference type="ChEBI" id="CHEBI:15378"/>
        <dbReference type="ChEBI" id="CHEBI:33019"/>
        <dbReference type="ChEBI" id="CHEBI:61555"/>
        <dbReference type="ChEBI" id="CHEBI:246422"/>
        <dbReference type="EC" id="3.6.1.23"/>
    </reaction>
</comment>
<dbReference type="RefSeq" id="WP_128091308.1">
    <property type="nucleotide sequence ID" value="NZ_CP110228.1"/>
</dbReference>
<dbReference type="CDD" id="cd07557">
    <property type="entry name" value="trimeric_dUTPase"/>
    <property type="match status" value="1"/>
</dbReference>
<evidence type="ECO:0000256" key="7">
    <source>
        <dbReference type="HAMAP-Rule" id="MF_00116"/>
    </source>
</evidence>
<keyword evidence="2 7" id="KW-0479">Metal-binding</keyword>
<evidence type="ECO:0000313" key="9">
    <source>
        <dbReference type="EMBL" id="SQA77993.1"/>
    </source>
</evidence>
<keyword evidence="3 7" id="KW-0378">Hydrolase</keyword>
<sequence length="145" mass="15667">MTVKIKNLSNNELPSYQTEGAAGVDLRANLPNSNITLQPLERTLVPTGLFLEIPEGYEAQVRPRSGMAIKHGITVINSPGTIDCDYRGEVKVPIVNLSNEPFTIAHSDRVAQMVFAKYEKATFETVTELSQTERGAGGFGSTGGN</sequence>
<feature type="binding site" evidence="7">
    <location>
        <begin position="64"/>
        <end position="66"/>
    </location>
    <ligand>
        <name>substrate</name>
    </ligand>
</feature>
<dbReference type="NCBIfam" id="NF001862">
    <property type="entry name" value="PRK00601.1"/>
    <property type="match status" value="1"/>
</dbReference>
<dbReference type="NCBIfam" id="TIGR00576">
    <property type="entry name" value="dut"/>
    <property type="match status" value="1"/>
</dbReference>
<evidence type="ECO:0000256" key="5">
    <source>
        <dbReference type="ARBA" id="ARBA00023080"/>
    </source>
</evidence>
<comment type="function">
    <text evidence="7">This enzyme is involved in nucleotide metabolism: it produces dUMP, the immediate precursor of thymidine nucleotides and it decreases the intracellular concentration of dUTP so that uracil cannot be incorporated into DNA.</text>
</comment>
<dbReference type="InterPro" id="IPR036157">
    <property type="entry name" value="dUTPase-like_sf"/>
</dbReference>
<accession>A0A2X2RMW7</accession>
<dbReference type="SUPFAM" id="SSF51283">
    <property type="entry name" value="dUTPase-like"/>
    <property type="match status" value="1"/>
</dbReference>
<dbReference type="PANTHER" id="PTHR11241">
    <property type="entry name" value="DEOXYURIDINE 5'-TRIPHOSPHATE NUCLEOTIDOHYDROLASE"/>
    <property type="match status" value="1"/>
</dbReference>
<feature type="binding site" evidence="7">
    <location>
        <position position="77"/>
    </location>
    <ligand>
        <name>substrate</name>
    </ligand>
</feature>
<dbReference type="EC" id="3.6.1.23" evidence="7"/>
<dbReference type="AlphaFoldDB" id="A0A2X2RMW7"/>
<dbReference type="FunFam" id="2.70.40.10:FF:000002">
    <property type="entry name" value="dUTP diphosphatase"/>
    <property type="match status" value="1"/>
</dbReference>
<gene>
    <name evidence="7 9" type="primary">dut</name>
    <name evidence="9" type="ORF">NCTC11546_01219</name>
</gene>
<proteinExistence type="inferred from homology"/>
<comment type="pathway">
    <text evidence="7">Pyrimidine metabolism; dUMP biosynthesis; dUMP from dCTP (dUTP route): step 2/2.</text>
</comment>
<dbReference type="PANTHER" id="PTHR11241:SF0">
    <property type="entry name" value="DEOXYURIDINE 5'-TRIPHOSPHATE NUCLEOTIDOHYDROLASE"/>
    <property type="match status" value="1"/>
</dbReference>
<dbReference type="UniPathway" id="UPA00610">
    <property type="reaction ID" value="UER00666"/>
</dbReference>
<dbReference type="Gene3D" id="2.70.40.10">
    <property type="match status" value="1"/>
</dbReference>
<comment type="caution">
    <text evidence="7">Lacks conserved residue(s) required for the propagation of feature annotation.</text>
</comment>
<evidence type="ECO:0000256" key="1">
    <source>
        <dbReference type="ARBA" id="ARBA00006581"/>
    </source>
</evidence>
<keyword evidence="5 7" id="KW-0546">Nucleotide metabolism</keyword>
<evidence type="ECO:0000256" key="2">
    <source>
        <dbReference type="ARBA" id="ARBA00022723"/>
    </source>
</evidence>
<dbReference type="GO" id="GO:0000287">
    <property type="term" value="F:magnesium ion binding"/>
    <property type="evidence" value="ECO:0007669"/>
    <property type="project" value="UniProtKB-UniRule"/>
</dbReference>
<dbReference type="Proteomes" id="UP000249891">
    <property type="component" value="Unassembled WGS sequence"/>
</dbReference>
<evidence type="ECO:0000256" key="4">
    <source>
        <dbReference type="ARBA" id="ARBA00022842"/>
    </source>
</evidence>
<evidence type="ECO:0000313" key="10">
    <source>
        <dbReference type="Proteomes" id="UP000249891"/>
    </source>
</evidence>
<organism evidence="9 10">
    <name type="scientific">Capnocytophaga ochracea</name>
    <dbReference type="NCBI Taxonomy" id="1018"/>
    <lineage>
        <taxon>Bacteria</taxon>
        <taxon>Pseudomonadati</taxon>
        <taxon>Bacteroidota</taxon>
        <taxon>Flavobacteriia</taxon>
        <taxon>Flavobacteriales</taxon>
        <taxon>Flavobacteriaceae</taxon>
        <taxon>Capnocytophaga</taxon>
    </lineage>
</organism>
<comment type="similarity">
    <text evidence="1 7">Belongs to the dUTPase family.</text>
</comment>
<dbReference type="InterPro" id="IPR008181">
    <property type="entry name" value="dUTPase"/>
</dbReference>
<dbReference type="GO" id="GO:0046081">
    <property type="term" value="P:dUTP catabolic process"/>
    <property type="evidence" value="ECO:0007669"/>
    <property type="project" value="InterPro"/>
</dbReference>
<evidence type="ECO:0000256" key="6">
    <source>
        <dbReference type="ARBA" id="ARBA00047686"/>
    </source>
</evidence>
<dbReference type="HAMAP" id="MF_00116">
    <property type="entry name" value="dUTPase_bact"/>
    <property type="match status" value="1"/>
</dbReference>
<protein>
    <recommendedName>
        <fullName evidence="7">Deoxyuridine 5'-triphosphate nucleotidohydrolase</fullName>
        <shortName evidence="7">dUTPase</shortName>
        <ecNumber evidence="7">3.6.1.23</ecNumber>
    </recommendedName>
    <alternativeName>
        <fullName evidence="7">dUTP pyrophosphatase</fullName>
    </alternativeName>
</protein>
<keyword evidence="4 7" id="KW-0460">Magnesium</keyword>